<evidence type="ECO:0000259" key="6">
    <source>
        <dbReference type="SMART" id="SM00093"/>
    </source>
</evidence>
<proteinExistence type="inferred from homology"/>
<dbReference type="Pfam" id="PF00079">
    <property type="entry name" value="Serpin"/>
    <property type="match status" value="1"/>
</dbReference>
<comment type="caution">
    <text evidence="7">The sequence shown here is derived from an EMBL/GenBank/DDBJ whole genome shotgun (WGS) entry which is preliminary data.</text>
</comment>
<dbReference type="InterPro" id="IPR000215">
    <property type="entry name" value="Serpin_fam"/>
</dbReference>
<keyword evidence="5" id="KW-0732">Signal</keyword>
<keyword evidence="8" id="KW-1185">Reference proteome</keyword>
<dbReference type="InterPro" id="IPR042185">
    <property type="entry name" value="Serpin_sf_2"/>
</dbReference>
<evidence type="ECO:0000313" key="7">
    <source>
        <dbReference type="EMBL" id="KAK9874813.1"/>
    </source>
</evidence>
<feature type="signal peptide" evidence="5">
    <location>
        <begin position="1"/>
        <end position="16"/>
    </location>
</feature>
<dbReference type="GO" id="GO:0004867">
    <property type="term" value="F:serine-type endopeptidase inhibitor activity"/>
    <property type="evidence" value="ECO:0007669"/>
    <property type="project" value="UniProtKB-KW"/>
</dbReference>
<dbReference type="Gene3D" id="2.30.39.10">
    <property type="entry name" value="Alpha-1-antitrypsin, domain 1"/>
    <property type="match status" value="1"/>
</dbReference>
<evidence type="ECO:0000256" key="2">
    <source>
        <dbReference type="ARBA" id="ARBA00022690"/>
    </source>
</evidence>
<accession>A0AAW1U1I1</accession>
<comment type="similarity">
    <text evidence="1 4">Belongs to the serpin family.</text>
</comment>
<evidence type="ECO:0000313" key="8">
    <source>
        <dbReference type="Proteomes" id="UP001431783"/>
    </source>
</evidence>
<dbReference type="CDD" id="cd19601">
    <property type="entry name" value="serpin42Da-like"/>
    <property type="match status" value="1"/>
</dbReference>
<evidence type="ECO:0000256" key="4">
    <source>
        <dbReference type="RuleBase" id="RU000411"/>
    </source>
</evidence>
<dbReference type="InterPro" id="IPR023795">
    <property type="entry name" value="Serpin_CS"/>
</dbReference>
<keyword evidence="2" id="KW-0646">Protease inhibitor</keyword>
<evidence type="ECO:0000256" key="3">
    <source>
        <dbReference type="ARBA" id="ARBA00022900"/>
    </source>
</evidence>
<dbReference type="SUPFAM" id="SSF56574">
    <property type="entry name" value="Serpins"/>
    <property type="match status" value="1"/>
</dbReference>
<organism evidence="7 8">
    <name type="scientific">Henosepilachna vigintioctopunctata</name>
    <dbReference type="NCBI Taxonomy" id="420089"/>
    <lineage>
        <taxon>Eukaryota</taxon>
        <taxon>Metazoa</taxon>
        <taxon>Ecdysozoa</taxon>
        <taxon>Arthropoda</taxon>
        <taxon>Hexapoda</taxon>
        <taxon>Insecta</taxon>
        <taxon>Pterygota</taxon>
        <taxon>Neoptera</taxon>
        <taxon>Endopterygota</taxon>
        <taxon>Coleoptera</taxon>
        <taxon>Polyphaga</taxon>
        <taxon>Cucujiformia</taxon>
        <taxon>Coccinelloidea</taxon>
        <taxon>Coccinellidae</taxon>
        <taxon>Epilachninae</taxon>
        <taxon>Epilachnini</taxon>
        <taxon>Henosepilachna</taxon>
    </lineage>
</organism>
<dbReference type="InterPro" id="IPR042178">
    <property type="entry name" value="Serpin_sf_1"/>
</dbReference>
<evidence type="ECO:0000256" key="1">
    <source>
        <dbReference type="ARBA" id="ARBA00009500"/>
    </source>
</evidence>
<reference evidence="7 8" key="1">
    <citation type="submission" date="2023-03" db="EMBL/GenBank/DDBJ databases">
        <title>Genome insight into feeding habits of ladybird beetles.</title>
        <authorList>
            <person name="Li H.-S."/>
            <person name="Huang Y.-H."/>
            <person name="Pang H."/>
        </authorList>
    </citation>
    <scope>NUCLEOTIDE SEQUENCE [LARGE SCALE GENOMIC DNA]</scope>
    <source>
        <strain evidence="7">SYSU_2023b</strain>
        <tissue evidence="7">Whole body</tissue>
    </source>
</reference>
<dbReference type="PANTHER" id="PTHR11461">
    <property type="entry name" value="SERINE PROTEASE INHIBITOR, SERPIN"/>
    <property type="match status" value="1"/>
</dbReference>
<protein>
    <recommendedName>
        <fullName evidence="6">Serpin domain-containing protein</fullName>
    </recommendedName>
</protein>
<dbReference type="Gene3D" id="3.30.497.10">
    <property type="entry name" value="Antithrombin, subunit I, domain 2"/>
    <property type="match status" value="1"/>
</dbReference>
<dbReference type="PROSITE" id="PS00284">
    <property type="entry name" value="SERPIN"/>
    <property type="match status" value="1"/>
</dbReference>
<keyword evidence="3" id="KW-0722">Serine protease inhibitor</keyword>
<evidence type="ECO:0000256" key="5">
    <source>
        <dbReference type="SAM" id="SignalP"/>
    </source>
</evidence>
<feature type="chain" id="PRO_5043799965" description="Serpin domain-containing protein" evidence="5">
    <location>
        <begin position="17"/>
        <end position="394"/>
    </location>
</feature>
<dbReference type="InterPro" id="IPR023796">
    <property type="entry name" value="Serpin_dom"/>
</dbReference>
<dbReference type="InterPro" id="IPR036186">
    <property type="entry name" value="Serpin_sf"/>
</dbReference>
<dbReference type="GO" id="GO:0005615">
    <property type="term" value="C:extracellular space"/>
    <property type="evidence" value="ECO:0007669"/>
    <property type="project" value="InterPro"/>
</dbReference>
<dbReference type="PANTHER" id="PTHR11461:SF211">
    <property type="entry name" value="GH10112P-RELATED"/>
    <property type="match status" value="1"/>
</dbReference>
<sequence length="394" mass="44226">MKSVSLCLLLVTFALGKNVHPYVAPEEQAALNNKFNMDLFNYLLKDSKPNMVFSGFCLHKILAMMSLGARGETAAQLKKALRLDDGTDQQIKEGYKSFSDQMKEAKHLTMETAIKAYVAEGLSLVPEMEKIATHYFDSGVENVNFNKPEETAAKINNWVEKETHHKIKNLITEDNIGPLTRFILANTFYFKGDFQHPFDVSATKKDDFHISKTETVQVDMMKLSASILTGVDSDIGVRMITLPYRNKAAQLAILLPDDIDKTDAMENNIMKIWEARNLTREYVEVHLPKFRVESSLDMIPALKKMGVTQLFSNADLSGIVKNAEDIFVKTIKQKTFIDVNEIGTEAASATFVDGVIRAGHIPRENPIVFKVNRPFVFGILYDGVCLLAGKVHKL</sequence>
<name>A0AAW1U1I1_9CUCU</name>
<gene>
    <name evidence="7" type="ORF">WA026_005621</name>
</gene>
<dbReference type="SMART" id="SM00093">
    <property type="entry name" value="SERPIN"/>
    <property type="match status" value="1"/>
</dbReference>
<feature type="domain" description="Serpin" evidence="6">
    <location>
        <begin position="37"/>
        <end position="394"/>
    </location>
</feature>
<dbReference type="EMBL" id="JARQZJ010000032">
    <property type="protein sequence ID" value="KAK9874813.1"/>
    <property type="molecule type" value="Genomic_DNA"/>
</dbReference>
<dbReference type="Proteomes" id="UP001431783">
    <property type="component" value="Unassembled WGS sequence"/>
</dbReference>
<dbReference type="AlphaFoldDB" id="A0AAW1U1I1"/>